<gene>
    <name evidence="2" type="ORF">SAMN05660830_00852</name>
</gene>
<dbReference type="RefSeq" id="WP_020001973.1">
    <property type="nucleotide sequence ID" value="NZ_CP192219.1"/>
</dbReference>
<dbReference type="Gene3D" id="3.30.1380.10">
    <property type="match status" value="1"/>
</dbReference>
<dbReference type="SUPFAM" id="SSF55166">
    <property type="entry name" value="Hedgehog/DD-peptidase"/>
    <property type="match status" value="1"/>
</dbReference>
<evidence type="ECO:0000313" key="2">
    <source>
        <dbReference type="EMBL" id="SHI74580.1"/>
    </source>
</evidence>
<sequence>MQRFLLSPNFYLDEFCRSQTAERLGRPIIVDQASEIIQNLKQLCVTVLQPLRDELGVSITITSGYRPKWLNDHIGGSQTSHHLFGLAADLVVPGIPPLQVAQAIERLNLPFQQVINEYGSWTHVAVPPVGEEPLRQALTFSHNGEQRCVKAGLHNVVQA</sequence>
<evidence type="ECO:0000313" key="3">
    <source>
        <dbReference type="Proteomes" id="UP000184001"/>
    </source>
</evidence>
<comment type="caution">
    <text evidence="2">The sequence shown here is derived from an EMBL/GenBank/DDBJ whole genome shotgun (WGS) entry which is preliminary data.</text>
</comment>
<dbReference type="Pfam" id="PF08291">
    <property type="entry name" value="Peptidase_M15_3"/>
    <property type="match status" value="1"/>
</dbReference>
<accession>A0A8G2F8C2</accession>
<dbReference type="InterPro" id="IPR013230">
    <property type="entry name" value="Peptidase_M15A_C"/>
</dbReference>
<proteinExistence type="predicted"/>
<name>A0A8G2F8C2_9BACT</name>
<dbReference type="EMBL" id="FQZR01000002">
    <property type="protein sequence ID" value="SHI74580.1"/>
    <property type="molecule type" value="Genomic_DNA"/>
</dbReference>
<dbReference type="AlphaFoldDB" id="A0A8G2F8C2"/>
<dbReference type="Proteomes" id="UP000184001">
    <property type="component" value="Unassembled WGS sequence"/>
</dbReference>
<reference evidence="2 3" key="1">
    <citation type="submission" date="2016-11" db="EMBL/GenBank/DDBJ databases">
        <authorList>
            <person name="Varghese N."/>
            <person name="Submissions S."/>
        </authorList>
    </citation>
    <scope>NUCLEOTIDE SEQUENCE [LARGE SCALE GENOMIC DNA]</scope>
    <source>
        <strain evidence="2 3">DSM 17919</strain>
    </source>
</reference>
<protein>
    <submittedName>
        <fullName evidence="2">Peptidase M15</fullName>
    </submittedName>
</protein>
<organism evidence="2 3">
    <name type="scientific">Halodesulfovibrio aestuarii</name>
    <dbReference type="NCBI Taxonomy" id="126333"/>
    <lineage>
        <taxon>Bacteria</taxon>
        <taxon>Pseudomonadati</taxon>
        <taxon>Thermodesulfobacteriota</taxon>
        <taxon>Desulfovibrionia</taxon>
        <taxon>Desulfovibrionales</taxon>
        <taxon>Desulfovibrionaceae</taxon>
        <taxon>Halodesulfovibrio</taxon>
    </lineage>
</organism>
<evidence type="ECO:0000259" key="1">
    <source>
        <dbReference type="Pfam" id="PF08291"/>
    </source>
</evidence>
<feature type="domain" description="Peptidase M15A C-terminal" evidence="1">
    <location>
        <begin position="9"/>
        <end position="125"/>
    </location>
</feature>
<dbReference type="InterPro" id="IPR009045">
    <property type="entry name" value="Zn_M74/Hedgehog-like"/>
</dbReference>